<reference evidence="7" key="1">
    <citation type="submission" date="2021-02" db="EMBL/GenBank/DDBJ databases">
        <title>Genome sequence Cadophora malorum strain M34.</title>
        <authorList>
            <person name="Stefanovic E."/>
            <person name="Vu D."/>
            <person name="Scully C."/>
            <person name="Dijksterhuis J."/>
            <person name="Roader J."/>
            <person name="Houbraken J."/>
        </authorList>
    </citation>
    <scope>NUCLEOTIDE SEQUENCE</scope>
    <source>
        <strain evidence="7">M34</strain>
    </source>
</reference>
<evidence type="ECO:0000259" key="6">
    <source>
        <dbReference type="Pfam" id="PF00644"/>
    </source>
</evidence>
<dbReference type="Proteomes" id="UP000664132">
    <property type="component" value="Unassembled WGS sequence"/>
</dbReference>
<dbReference type="PANTHER" id="PTHR21328">
    <property type="entry name" value="POLY ADP-RIBOSE POLYMERASE FAMILY, MEMBER PARP"/>
    <property type="match status" value="1"/>
</dbReference>
<evidence type="ECO:0000256" key="2">
    <source>
        <dbReference type="ARBA" id="ARBA00022679"/>
    </source>
</evidence>
<feature type="region of interest" description="Disordered" evidence="5">
    <location>
        <begin position="270"/>
        <end position="293"/>
    </location>
</feature>
<dbReference type="Pfam" id="PF00644">
    <property type="entry name" value="PARP"/>
    <property type="match status" value="1"/>
</dbReference>
<keyword evidence="8" id="KW-1185">Reference proteome</keyword>
<name>A0A8H7TJT7_9HELO</name>
<keyword evidence="2" id="KW-0808">Transferase</keyword>
<dbReference type="SUPFAM" id="SSF56399">
    <property type="entry name" value="ADP-ribosylation"/>
    <property type="match status" value="1"/>
</dbReference>
<comment type="caution">
    <text evidence="7">The sequence shown here is derived from an EMBL/GenBank/DDBJ whole genome shotgun (WGS) entry which is preliminary data.</text>
</comment>
<feature type="domain" description="PARP catalytic" evidence="6">
    <location>
        <begin position="341"/>
        <end position="402"/>
    </location>
</feature>
<dbReference type="Gene3D" id="3.90.228.10">
    <property type="match status" value="1"/>
</dbReference>
<gene>
    <name evidence="7" type="ORF">IFR04_006044</name>
</gene>
<dbReference type="EMBL" id="JAFJYH010000076">
    <property type="protein sequence ID" value="KAG4420862.1"/>
    <property type="molecule type" value="Genomic_DNA"/>
</dbReference>
<evidence type="ECO:0000256" key="3">
    <source>
        <dbReference type="ARBA" id="ARBA00022695"/>
    </source>
</evidence>
<accession>A0A8H7TJT7</accession>
<organism evidence="7 8">
    <name type="scientific">Cadophora malorum</name>
    <dbReference type="NCBI Taxonomy" id="108018"/>
    <lineage>
        <taxon>Eukaryota</taxon>
        <taxon>Fungi</taxon>
        <taxon>Dikarya</taxon>
        <taxon>Ascomycota</taxon>
        <taxon>Pezizomycotina</taxon>
        <taxon>Leotiomycetes</taxon>
        <taxon>Helotiales</taxon>
        <taxon>Ploettnerulaceae</taxon>
        <taxon>Cadophora</taxon>
    </lineage>
</organism>
<dbReference type="GO" id="GO:0016779">
    <property type="term" value="F:nucleotidyltransferase activity"/>
    <property type="evidence" value="ECO:0007669"/>
    <property type="project" value="UniProtKB-KW"/>
</dbReference>
<evidence type="ECO:0000313" key="7">
    <source>
        <dbReference type="EMBL" id="KAG4420862.1"/>
    </source>
</evidence>
<sequence length="534" mass="58268">MSQAPADIDLSLYLTLVAGRVLPKRACKAANLYNTSEQAFINTHCYRNTIEIDISYVFRPSSPTYTSRSAIQTSIHIYIPGTLRTSLSSSSISYSFLTLSQHLLAKSSITMADVIFAIPADRNLQDLGALTAQEIRFELTQRGIAFDPKGLKADLLPVLALLRLGVVDKYRAADPALLAKVSRWCASLVLVLEATLRNLVIEKGANRWFDIENLIRAEFIYESEDDEINGDGDPESDDQVSGLHEFLRNTVLCSMPELPSERPCQVTQGFGRASDNQGPPACRSSLPTTGHQAEPNSMVALFGPKIIEVTSRSGLKIPGFTNWVYQFVLASPVSAHGNRLSKQLKKAKGKSMLLFHGTPLRNLQSILRNGFVQADHQRLGAGLYMAEEPSYSYRYATKKTHQEESEPYGPQYQDVPAKLKITWPHTPFKIVGALLGCEVTGNGRPVTSSHNPGVHVFKALDSIIIRYIFLIPGNSTAAGVAAAAGAPKRVEAEQAMTAAFKVIRKGKIPAVSGTEGEEADVEEEGADEGESSMT</sequence>
<keyword evidence="3" id="KW-0548">Nucleotidyltransferase</keyword>
<dbReference type="InterPro" id="IPR051838">
    <property type="entry name" value="ARTD_PARP"/>
</dbReference>
<evidence type="ECO:0000313" key="8">
    <source>
        <dbReference type="Proteomes" id="UP000664132"/>
    </source>
</evidence>
<dbReference type="InterPro" id="IPR012317">
    <property type="entry name" value="Poly(ADP-ribose)pol_cat_dom"/>
</dbReference>
<dbReference type="AlphaFoldDB" id="A0A8H7TJT7"/>
<dbReference type="OrthoDB" id="109543at2759"/>
<dbReference type="GO" id="GO:0003950">
    <property type="term" value="F:NAD+ poly-ADP-ribosyltransferase activity"/>
    <property type="evidence" value="ECO:0007669"/>
    <property type="project" value="InterPro"/>
</dbReference>
<keyword evidence="1" id="KW-0328">Glycosyltransferase</keyword>
<feature type="region of interest" description="Disordered" evidence="5">
    <location>
        <begin position="511"/>
        <end position="534"/>
    </location>
</feature>
<evidence type="ECO:0000256" key="5">
    <source>
        <dbReference type="SAM" id="MobiDB-lite"/>
    </source>
</evidence>
<keyword evidence="4" id="KW-0520">NAD</keyword>
<protein>
    <recommendedName>
        <fullName evidence="6">PARP catalytic domain-containing protein</fullName>
    </recommendedName>
</protein>
<evidence type="ECO:0000256" key="4">
    <source>
        <dbReference type="ARBA" id="ARBA00023027"/>
    </source>
</evidence>
<evidence type="ECO:0000256" key="1">
    <source>
        <dbReference type="ARBA" id="ARBA00022676"/>
    </source>
</evidence>
<feature type="compositionally biased region" description="Acidic residues" evidence="5">
    <location>
        <begin position="515"/>
        <end position="534"/>
    </location>
</feature>
<proteinExistence type="predicted"/>